<accession>A0A0P0N337</accession>
<dbReference type="OrthoDB" id="31247at2157"/>
<organism evidence="1 3">
    <name type="scientific">Pyrodictium delaneyi</name>
    <dbReference type="NCBI Taxonomy" id="1273541"/>
    <lineage>
        <taxon>Archaea</taxon>
        <taxon>Thermoproteota</taxon>
        <taxon>Thermoprotei</taxon>
        <taxon>Desulfurococcales</taxon>
        <taxon>Pyrodictiaceae</taxon>
        <taxon>Pyrodictium</taxon>
    </lineage>
</organism>
<dbReference type="PANTHER" id="PTHR35610:SF3">
    <property type="entry name" value="PROTEASOME ASSEMBLY CHAPERONE FAMILY PROTEIN"/>
    <property type="match status" value="1"/>
</dbReference>
<dbReference type="GeneID" id="26099313"/>
<gene>
    <name evidence="2" type="ORF">Pdsh_00770</name>
    <name evidence="1" type="ORF">Pyrde_0976</name>
</gene>
<dbReference type="Gene3D" id="3.40.50.10900">
    <property type="entry name" value="PAC-like subunit"/>
    <property type="match status" value="1"/>
</dbReference>
<keyword evidence="4" id="KW-1185">Reference proteome</keyword>
<dbReference type="RefSeq" id="WP_055408729.1">
    <property type="nucleotide sequence ID" value="NZ_CP013011.1"/>
</dbReference>
<evidence type="ECO:0000313" key="3">
    <source>
        <dbReference type="Proteomes" id="UP000058613"/>
    </source>
</evidence>
<dbReference type="PANTHER" id="PTHR35610">
    <property type="entry name" value="3-ISOPROPYLMALATE DEHYDRATASE-RELATED"/>
    <property type="match status" value="1"/>
</dbReference>
<dbReference type="STRING" id="1273541.Pyrde_0976"/>
<protein>
    <recommendedName>
        <fullName evidence="5">Proteasome assembly chaperone family protein</fullName>
    </recommendedName>
</protein>
<dbReference type="Pfam" id="PF09754">
    <property type="entry name" value="PAC2"/>
    <property type="match status" value="1"/>
</dbReference>
<reference evidence="2 4" key="2">
    <citation type="submission" date="2017-05" db="EMBL/GenBank/DDBJ databases">
        <title>The draft genome of the hyperthermophilic archaeon 'Pyrodictium delaneyi strain Hulk', an iron and nitrate reducer, reveals the capacity for sulfate reduction.</title>
        <authorList>
            <person name="Demey L.M."/>
            <person name="Miller C."/>
            <person name="Manzella M."/>
            <person name="Reguera G."/>
            <person name="Kashefi K."/>
        </authorList>
    </citation>
    <scope>NUCLEOTIDE SEQUENCE [LARGE SCALE GENOMIC DNA]</scope>
    <source>
        <strain evidence="2 4">Hulk</strain>
    </source>
</reference>
<evidence type="ECO:0000313" key="1">
    <source>
        <dbReference type="EMBL" id="ALL01024.1"/>
    </source>
</evidence>
<sequence>MVRPIYEEELDGLLLMEYEEFELKKPSFMVLGLPDTGLVGVISSSHLVENLGMKEVAGIDILSMMPPVAVISKGVVRPPIRIYLSDNVMAVSAETPVPPQAVYPLAKMLVDYAMKRGIDYIVSIVGIASPNRINLEKPGIYWIASDEKTRKLVEGLGIESFTNGYLVGPYALILKQAIRSRVSNLVLLADAYIEFPDPEAAAEVLSVVSKLVGVEVDVKKLLEQAEMIRIKLRGLMKQTKQAMAEMRTPSSLMYA</sequence>
<evidence type="ECO:0000313" key="2">
    <source>
        <dbReference type="EMBL" id="OWJ55379.1"/>
    </source>
</evidence>
<dbReference type="AlphaFoldDB" id="A0A0P0N337"/>
<evidence type="ECO:0008006" key="5">
    <source>
        <dbReference type="Google" id="ProtNLM"/>
    </source>
</evidence>
<dbReference type="Proteomes" id="UP000196694">
    <property type="component" value="Unassembled WGS sequence"/>
</dbReference>
<dbReference type="EMBL" id="CP013011">
    <property type="protein sequence ID" value="ALL01024.1"/>
    <property type="molecule type" value="Genomic_DNA"/>
</dbReference>
<evidence type="ECO:0000313" key="4">
    <source>
        <dbReference type="Proteomes" id="UP000196694"/>
    </source>
</evidence>
<dbReference type="InterPro" id="IPR038389">
    <property type="entry name" value="PSMG2_sf"/>
</dbReference>
<reference evidence="1 3" key="1">
    <citation type="submission" date="2015-10" db="EMBL/GenBank/DDBJ databases">
        <title>Complete genome sequence of hyperthermophilic archaeon Pyrodictium delaneyi Su06.</title>
        <authorList>
            <person name="Jung J.-H."/>
            <person name="Lin J."/>
            <person name="Holden J.F."/>
            <person name="Park C.-S."/>
        </authorList>
    </citation>
    <scope>NUCLEOTIDE SEQUENCE [LARGE SCALE GENOMIC DNA]</scope>
    <source>
        <strain evidence="1 3">Su06</strain>
    </source>
</reference>
<dbReference type="Proteomes" id="UP000058613">
    <property type="component" value="Chromosome"/>
</dbReference>
<dbReference type="EMBL" id="NCQP01000001">
    <property type="protein sequence ID" value="OWJ55379.1"/>
    <property type="molecule type" value="Genomic_DNA"/>
</dbReference>
<name>A0A0P0N337_9CREN</name>
<proteinExistence type="predicted"/>
<dbReference type="KEGG" id="pdl:Pyrde_0976"/>
<dbReference type="InterPro" id="IPR019151">
    <property type="entry name" value="Proteasome_assmbl_chaperone_2"/>
</dbReference>
<dbReference type="SUPFAM" id="SSF159659">
    <property type="entry name" value="Cgl1923-like"/>
    <property type="match status" value="1"/>
</dbReference>